<protein>
    <recommendedName>
        <fullName evidence="3">Helicase ATP-binding domain-containing protein</fullName>
    </recommendedName>
</protein>
<dbReference type="InterPro" id="IPR006935">
    <property type="entry name" value="Helicase/UvrB_N"/>
</dbReference>
<sequence length="1353" mass="154146">MDEKMRNRPVPKPKKKNEVKFAGDALDFHVIDRGQLGEEELGEELGEEEVGEEEVEEELGESIPDNVMDEPLKKTLLITDKRNEERGVNRDELLERIKAKRKGQVVVAAVPVPGAVVPSAVVPSAVMPSVAGVVAAAHVPEINFNSKLGGKYAELSNFYGDVEICYMQKRFRNLKMIELFNIFKTCDAEEFIRYLKLLQPEKKFTPGQQKYWFRGAEPIRGILAKLVGAVIVQPEKFKRRINGIAQELGITPAEVVENAGETNDDDMRECLRMKYSIPKYRTLLLETHPSILHEQSPARSPEGNRWTKPGGDILGVMLMEERDNLLKDKQSPPESELPAYKIIIEADDAVPKQDRIIKVKGADKVPAKKVKETSIVQMNENVSNIFENMPDDINVKTPVHYLDNQEIFVKEMNASLNKIFGSSGQDVAPPTCDSIFSTESSFELLIHQKIIQYYLNIFSPYRGLLLYHGLGAGKTCGSIAIAEGLKNFKKILIMTPASLRMNYVEELKKCGDPLYKRKQFWTFMDVASAKSNLKLVAEKLGLQEEYIIEKRGAWVVDHDKDENYSTLSPADKLSLDKQINKMITNKYEFINYNGIRNKQYDELTKNGKINPFDNKVIIIDEAHNFISRIVNKLKSAKTKRDASLAYKMYLALMKANNAKIVLLSGTPMINYPNEIGILFNILRGQISTWEIPINIETSKKVDQEYFENTLGKSTYVDYINYSANSKVLEVTRTPFGFINRYEGDEYKGVVLHDTGGITDAVFIDDVKLILGKDKITFDKRRVKNIKYKALPDDIEEFMKKFINFETKQLSNETLLMKRIVGLTSYYRSAQEGLMPNYNPETDLIIEATELSDYQFGIYNQARSVERSQEKNIAKKKKKAGDLYEEVSSTYRIFSRLFCNFVFPDGIKRPMPNEKLDVADNIKKGFDENVIDVVTEDELVSGIDGIMADEVGAVTEEINKLVDKTYEQRIKESLISLKEMGGDALSFDALEIYSPKFKKLVENLLTDGHVGKHLVYSQFRTLEGIGIIKLILEFNGFIEFKLKRDADGEWVMDIPSGLEDRPMFALYTGTETAEEKELTRNIFNDDLDMLPTKLQEQIKSSKPQNTMGDFIKIFMITASGAEGISLKNVRYVHIVEPYWHPVRREQVIGRAKRICSHTSLPPELRNIKVFMYIMTVSKKQLDEGDKNAIEMKLKDRSDDGKRVITTDEFLHEKSDLKQTISNYLLTAIKKSSIDCKFHNGQNLVCYSVSNPDGYNFIPDYNKEENDEIRQKNKKTVKMVPIVAEFLGKKVGKKPGIKQKFIIDEATSLFYNHGEFVAYMGAMRAKKEGNMPDPIGEIKRYVDSKGAKREDIIHY</sequence>
<dbReference type="SUPFAM" id="SSF143990">
    <property type="entry name" value="YbiA-like"/>
    <property type="match status" value="1"/>
</dbReference>
<dbReference type="SUPFAM" id="SSF52540">
    <property type="entry name" value="P-loop containing nucleoside triphosphate hydrolases"/>
    <property type="match status" value="2"/>
</dbReference>
<evidence type="ECO:0000313" key="4">
    <source>
        <dbReference type="EMBL" id="QHS96631.1"/>
    </source>
</evidence>
<evidence type="ECO:0000259" key="3">
    <source>
        <dbReference type="SMART" id="SM00487"/>
    </source>
</evidence>
<dbReference type="GO" id="GO:0005524">
    <property type="term" value="F:ATP binding"/>
    <property type="evidence" value="ECO:0007669"/>
    <property type="project" value="InterPro"/>
</dbReference>
<proteinExistence type="predicted"/>
<organism evidence="4">
    <name type="scientific">viral metagenome</name>
    <dbReference type="NCBI Taxonomy" id="1070528"/>
    <lineage>
        <taxon>unclassified sequences</taxon>
        <taxon>metagenomes</taxon>
        <taxon>organismal metagenomes</taxon>
    </lineage>
</organism>
<dbReference type="GO" id="GO:0016787">
    <property type="term" value="F:hydrolase activity"/>
    <property type="evidence" value="ECO:0007669"/>
    <property type="project" value="UniProtKB-KW"/>
</dbReference>
<feature type="region of interest" description="Disordered" evidence="2">
    <location>
        <begin position="37"/>
        <end position="60"/>
    </location>
</feature>
<name>A0A6C0BXT9_9ZZZZ</name>
<evidence type="ECO:0000256" key="1">
    <source>
        <dbReference type="ARBA" id="ARBA00022801"/>
    </source>
</evidence>
<evidence type="ECO:0000256" key="2">
    <source>
        <dbReference type="SAM" id="MobiDB-lite"/>
    </source>
</evidence>
<dbReference type="GO" id="GO:0031297">
    <property type="term" value="P:replication fork processing"/>
    <property type="evidence" value="ECO:0007669"/>
    <property type="project" value="TreeGrafter"/>
</dbReference>
<dbReference type="InterPro" id="IPR001650">
    <property type="entry name" value="Helicase_C-like"/>
</dbReference>
<dbReference type="PANTHER" id="PTHR45766:SF6">
    <property type="entry name" value="SWI_SNF-RELATED MATRIX-ASSOCIATED ACTIN-DEPENDENT REGULATOR OF CHROMATIN SUBFAMILY A-LIKE PROTEIN 1"/>
    <property type="match status" value="1"/>
</dbReference>
<dbReference type="EMBL" id="MN739271">
    <property type="protein sequence ID" value="QHS96631.1"/>
    <property type="molecule type" value="Genomic_DNA"/>
</dbReference>
<dbReference type="Gene3D" id="3.40.50.300">
    <property type="entry name" value="P-loop containing nucleotide triphosphate hydrolases"/>
    <property type="match status" value="2"/>
</dbReference>
<dbReference type="InterPro" id="IPR037238">
    <property type="entry name" value="YbiA-like_sf"/>
</dbReference>
<feature type="domain" description="Helicase ATP-binding" evidence="3">
    <location>
        <begin position="439"/>
        <end position="704"/>
    </location>
</feature>
<dbReference type="InterPro" id="IPR027417">
    <property type="entry name" value="P-loop_NTPase"/>
</dbReference>
<dbReference type="PANTHER" id="PTHR45766">
    <property type="entry name" value="DNA ANNEALING HELICASE AND ENDONUCLEASE ZRANB3 FAMILY MEMBER"/>
    <property type="match status" value="1"/>
</dbReference>
<reference evidence="4" key="1">
    <citation type="journal article" date="2020" name="Nature">
        <title>Giant virus diversity and host interactions through global metagenomics.</title>
        <authorList>
            <person name="Schulz F."/>
            <person name="Roux S."/>
            <person name="Paez-Espino D."/>
            <person name="Jungbluth S."/>
            <person name="Walsh D.A."/>
            <person name="Denef V.J."/>
            <person name="McMahon K.D."/>
            <person name="Konstantinidis K.T."/>
            <person name="Eloe-Fadrosh E.A."/>
            <person name="Kyrpides N.C."/>
            <person name="Woyke T."/>
        </authorList>
    </citation>
    <scope>NUCLEOTIDE SEQUENCE</scope>
    <source>
        <strain evidence="4">GVMAG-M-3300020166-18</strain>
    </source>
</reference>
<dbReference type="Pfam" id="PF00271">
    <property type="entry name" value="Helicase_C"/>
    <property type="match status" value="1"/>
</dbReference>
<dbReference type="Gene3D" id="1.10.357.40">
    <property type="entry name" value="YbiA-like"/>
    <property type="match status" value="1"/>
</dbReference>
<dbReference type="InterPro" id="IPR014001">
    <property type="entry name" value="Helicase_ATP-bd"/>
</dbReference>
<dbReference type="GO" id="GO:0006281">
    <property type="term" value="P:DNA repair"/>
    <property type="evidence" value="ECO:0007669"/>
    <property type="project" value="TreeGrafter"/>
</dbReference>
<keyword evidence="1" id="KW-0378">Hydrolase</keyword>
<dbReference type="SMART" id="SM00487">
    <property type="entry name" value="DEXDc"/>
    <property type="match status" value="1"/>
</dbReference>
<accession>A0A6C0BXT9</accession>
<dbReference type="Pfam" id="PF04851">
    <property type="entry name" value="ResIII"/>
    <property type="match status" value="1"/>
</dbReference>